<evidence type="ECO:0000313" key="2">
    <source>
        <dbReference type="Proteomes" id="UP000828941"/>
    </source>
</evidence>
<gene>
    <name evidence="1" type="ORF">L6164_026013</name>
</gene>
<keyword evidence="2" id="KW-1185">Reference proteome</keyword>
<reference evidence="1 2" key="1">
    <citation type="journal article" date="2022" name="DNA Res.">
        <title>Chromosomal-level genome assembly of the orchid tree Bauhinia variegata (Leguminosae; Cercidoideae) supports the allotetraploid origin hypothesis of Bauhinia.</title>
        <authorList>
            <person name="Zhong Y."/>
            <person name="Chen Y."/>
            <person name="Zheng D."/>
            <person name="Pang J."/>
            <person name="Liu Y."/>
            <person name="Luo S."/>
            <person name="Meng S."/>
            <person name="Qian L."/>
            <person name="Wei D."/>
            <person name="Dai S."/>
            <person name="Zhou R."/>
        </authorList>
    </citation>
    <scope>NUCLEOTIDE SEQUENCE [LARGE SCALE GENOMIC DNA]</scope>
    <source>
        <strain evidence="1">BV-YZ2020</strain>
    </source>
</reference>
<proteinExistence type="predicted"/>
<name>A0ACB9M220_BAUVA</name>
<comment type="caution">
    <text evidence="1">The sequence shown here is derived from an EMBL/GenBank/DDBJ whole genome shotgun (WGS) entry which is preliminary data.</text>
</comment>
<evidence type="ECO:0000313" key="1">
    <source>
        <dbReference type="EMBL" id="KAI4318224.1"/>
    </source>
</evidence>
<sequence>MAVEVARYFGRRKRKRRSGNEKRKLRVNERVEVRSVEDGLLGSWHPGTVILCEKMKRHVRYDNVLDDDGLDFLTELVVVPDVLDGVSSSTCNQCGYIRPVPPFLEFGTELQYGLCVDANYQEAWWEGVIFDHDDGMQERRIFFPDLGDEMKIGIDQLRITQDWDEVTENWERRGNWVFLELVEECEQSSYIAVSLKQIWYDMQAKKDFIKIKDWTSKAKNLWRDLVMEIIGDYFTLTLKELIPVLEISNGSLEKALETESVELTTDVHHDTSPNNISGSYIKHVASPKEKGHSPTVLDTDPNQESTAPIQERYGMHLLGGVQDLCIEEALKISCSEKEVLPQDEPVPPVEEKLPQNPENISRYDSGATGEVVSGSGGVPILYMEEALKISCSEKEVLPQDEPVPAMEEELPQNPESISCYDSGATGEVVGVGGVPILRIEEALKISCPEKEVLPQDESVPPIEEKLPQNPENISRNVSGATGEDVSGLGGVPILCIEEAIKISFPEKEVLPQEESVPPIEEKLHQNLENISCYDSGTTVEVVSGLSGVPILHIEEALKISCSEKEVLLQDESMPPVEEKLPQNPENISCYDSGAIGEVVFGLGGVPILRIEEALKNSCAEKEVLPQDESVPPIEENISCYDSGAAGEVISGSRGYAKSRKFKQGMRSVLWELLKLPGAEFYPDAVNEYVAARQRKTKELMKTKVRKHLAFLGWKIEFREKKTFYNQRQYKYTSPGDEKCYMSLDQVCKHLKNETSMNSLPSKDSHRMMHPSPDSSISHLHLEQPENSWDPDDFPMVVPPPPVEVNVNTECFPQAVVEYYMMASNQSLKAVKKTVILKAKEQLLSAGWIISYGCKTRKQLTYTSPKQRTYHSLLRACGDYIKESISNLNISALKPSDALGINEGSIGSDNLLHRLLQKEPELLTGNGKWKQKRLKHLKASLPKVEEKDLPSWVLRSTKRMQKVHAPSLSHQKTLNVLSWLIDSKVVLPRVKVYYQAIGKPRSEREGRITSYGLKCNCCLKTYSLRGFEGHASGSISRRPAVSIFLEDGRSLLDIQMQIMHDYQKRESLANPSSDWHQCENDGICSVCHYGGDLILCDQCPSSFHGDCLGLEDIPDGDWFCPSCQCGICGQSKFEGIDDGNFLTCSQCERKYHLWCLGNRGMHKSGRHGKNWFCSKNCKMIYAGLQQLLGQPVVVGENNLKWTLLKWVNSDNCHLSNNNNYLAESYCKLNVALGLMHECFETLKEPDSKRDLIEDVLFSRWSKLKRLNFQGFYTVLLEREDELISVATLRVYGEKVAEVPLVGTRVQYRRRGMCRVLMNELEKVLKQLGVERLVLPSAHVTLDTWINYFGFTKMTNSERKQFLDCTFLDFQQAIMCQKLLTKIPSRDIVPSKETKQKSHDILSVNKNIDFDGSSSLSDVHQAEDMKVSRIPDPQLVDDIAANNDNLCNGVIDPVTMQPTLLGEQYQNVINSECSAGNVSFEQAEMNDGSFKYFRRRKLAGSDSAEFSM</sequence>
<protein>
    <submittedName>
        <fullName evidence="1">Uncharacterized protein</fullName>
    </submittedName>
</protein>
<dbReference type="EMBL" id="CM039435">
    <property type="protein sequence ID" value="KAI4318224.1"/>
    <property type="molecule type" value="Genomic_DNA"/>
</dbReference>
<organism evidence="1 2">
    <name type="scientific">Bauhinia variegata</name>
    <name type="common">Purple orchid tree</name>
    <name type="synonym">Phanera variegata</name>
    <dbReference type="NCBI Taxonomy" id="167791"/>
    <lineage>
        <taxon>Eukaryota</taxon>
        <taxon>Viridiplantae</taxon>
        <taxon>Streptophyta</taxon>
        <taxon>Embryophyta</taxon>
        <taxon>Tracheophyta</taxon>
        <taxon>Spermatophyta</taxon>
        <taxon>Magnoliopsida</taxon>
        <taxon>eudicotyledons</taxon>
        <taxon>Gunneridae</taxon>
        <taxon>Pentapetalae</taxon>
        <taxon>rosids</taxon>
        <taxon>fabids</taxon>
        <taxon>Fabales</taxon>
        <taxon>Fabaceae</taxon>
        <taxon>Cercidoideae</taxon>
        <taxon>Cercideae</taxon>
        <taxon>Bauhiniinae</taxon>
        <taxon>Bauhinia</taxon>
    </lineage>
</organism>
<accession>A0ACB9M220</accession>
<dbReference type="Proteomes" id="UP000828941">
    <property type="component" value="Chromosome 10"/>
</dbReference>